<evidence type="ECO:0000256" key="1">
    <source>
        <dbReference type="SAM" id="SignalP"/>
    </source>
</evidence>
<gene>
    <name evidence="3" type="ORF">ACFQO1_01005</name>
</gene>
<organism evidence="3 4">
    <name type="scientific">Jejudonia soesokkakensis</name>
    <dbReference type="NCBI Taxonomy" id="1323432"/>
    <lineage>
        <taxon>Bacteria</taxon>
        <taxon>Pseudomonadati</taxon>
        <taxon>Bacteroidota</taxon>
        <taxon>Flavobacteriia</taxon>
        <taxon>Flavobacteriales</taxon>
        <taxon>Flavobacteriaceae</taxon>
        <taxon>Jejudonia</taxon>
    </lineage>
</organism>
<dbReference type="InterPro" id="IPR003646">
    <property type="entry name" value="SH3-like_bac-type"/>
</dbReference>
<evidence type="ECO:0000313" key="4">
    <source>
        <dbReference type="Proteomes" id="UP001596415"/>
    </source>
</evidence>
<dbReference type="Proteomes" id="UP001596415">
    <property type="component" value="Unassembled WGS sequence"/>
</dbReference>
<evidence type="ECO:0000259" key="2">
    <source>
        <dbReference type="PROSITE" id="PS51781"/>
    </source>
</evidence>
<sequence length="255" mass="28344">MKKVAFSIVALAILTLFTACKNEQTETPTEETKELAVNDSPVETTETYLYVTAPSGLTLREHNNLNSEKLAVMPYGTKLKVIVSETENTMNVGGIDGGMNKVEYNHKTGFAFNGFLSKFFPPERDMKAKMYVADLQKKFPEASYTESTGGTASKPTNSETVILPTQNWHEAFYIAQKLYDIPSSFSFPNPKGRDAQTIQNSNKPEAIFLSDLQIERIDNNLDKIAYVQAGTGYGSSVTLTKQDNTLKIVYSYVIE</sequence>
<dbReference type="PROSITE" id="PS51781">
    <property type="entry name" value="SH3B"/>
    <property type="match status" value="1"/>
</dbReference>
<feature type="chain" id="PRO_5045575276" evidence="1">
    <location>
        <begin position="22"/>
        <end position="255"/>
    </location>
</feature>
<keyword evidence="1" id="KW-0732">Signal</keyword>
<dbReference type="RefSeq" id="WP_380215808.1">
    <property type="nucleotide sequence ID" value="NZ_JBHTBN010000001.1"/>
</dbReference>
<dbReference type="EMBL" id="JBHTBN010000001">
    <property type="protein sequence ID" value="MFC7356249.1"/>
    <property type="molecule type" value="Genomic_DNA"/>
</dbReference>
<comment type="caution">
    <text evidence="3">The sequence shown here is derived from an EMBL/GenBank/DDBJ whole genome shotgun (WGS) entry which is preliminary data.</text>
</comment>
<protein>
    <submittedName>
        <fullName evidence="3">SH3 domain-containing protein</fullName>
    </submittedName>
</protein>
<proteinExistence type="predicted"/>
<name>A0ABW2MMY2_9FLAO</name>
<dbReference type="PROSITE" id="PS51257">
    <property type="entry name" value="PROKAR_LIPOPROTEIN"/>
    <property type="match status" value="1"/>
</dbReference>
<reference evidence="4" key="1">
    <citation type="journal article" date="2019" name="Int. J. Syst. Evol. Microbiol.">
        <title>The Global Catalogue of Microorganisms (GCM) 10K type strain sequencing project: providing services to taxonomists for standard genome sequencing and annotation.</title>
        <authorList>
            <consortium name="The Broad Institute Genomics Platform"/>
            <consortium name="The Broad Institute Genome Sequencing Center for Infectious Disease"/>
            <person name="Wu L."/>
            <person name="Ma J."/>
        </authorList>
    </citation>
    <scope>NUCLEOTIDE SEQUENCE [LARGE SCALE GENOMIC DNA]</scope>
    <source>
        <strain evidence="4">CGMCC 1.16306</strain>
    </source>
</reference>
<feature type="signal peptide" evidence="1">
    <location>
        <begin position="1"/>
        <end position="21"/>
    </location>
</feature>
<keyword evidence="4" id="KW-1185">Reference proteome</keyword>
<evidence type="ECO:0000313" key="3">
    <source>
        <dbReference type="EMBL" id="MFC7356249.1"/>
    </source>
</evidence>
<accession>A0ABW2MMY2</accession>
<feature type="domain" description="SH3b" evidence="2">
    <location>
        <begin position="46"/>
        <end position="120"/>
    </location>
</feature>
<dbReference type="Gene3D" id="2.30.30.40">
    <property type="entry name" value="SH3 Domains"/>
    <property type="match status" value="1"/>
</dbReference>